<dbReference type="InterPro" id="IPR051922">
    <property type="entry name" value="Bact_Sporulation_Assoc"/>
</dbReference>
<dbReference type="RefSeq" id="WP_007788696.1">
    <property type="nucleotide sequence ID" value="NZ_ADGQ01000027.1"/>
</dbReference>
<dbReference type="EMBL" id="ADGQ01000027">
    <property type="protein sequence ID" value="EFM65104.1"/>
    <property type="molecule type" value="Genomic_DNA"/>
</dbReference>
<dbReference type="Pfam" id="PF04122">
    <property type="entry name" value="CW_binding_2"/>
    <property type="match status" value="3"/>
</dbReference>
<sequence length="385" mass="42387">MRFNKSKLRKSGVYFVLGMMFTGIFLGGAEAGSIRRIEGPDRYQTSMNVADHHKSDIAIVVNGKDFPDALSAISLATKYKANIILVKPSSDDLDYRKFTADLLNRKVKNVIIVGGENSVDKGYESALTKFFNVERIQGRDRYDTSMKVVERAGNNDLCIADGRNFPDALSTSGLVAKSKTSLLLVDGRKKLNLPKDYKVEYTIGGKNSIKNTYGKRIGGDDRYKTCDQILALIKAKNLLVASGRNFPDALSASSMASIADTGVLLCSTKVDSNVVNRSGNKDNITVIGGINSVSGLTVNSIMDRYNYSYSSSNDVGFDPDKQTYRFSNAGLFKGWLYQANRSPYGYDKFYYNDDGVLERDKIIDGIMLDTEGKAILDNDGKPVIN</sequence>
<accession>E0E1Y8</accession>
<comment type="caution">
    <text evidence="1">The sequence shown here is derived from an EMBL/GenBank/DDBJ whole genome shotgun (WGS) entry which is preliminary data.</text>
</comment>
<organism evidence="1 2">
    <name type="scientific">Peptostreptococcus stomatis DSM 17678</name>
    <dbReference type="NCBI Taxonomy" id="596315"/>
    <lineage>
        <taxon>Bacteria</taxon>
        <taxon>Bacillati</taxon>
        <taxon>Bacillota</taxon>
        <taxon>Clostridia</taxon>
        <taxon>Peptostreptococcales</taxon>
        <taxon>Peptostreptococcaceae</taxon>
        <taxon>Peptostreptococcus</taxon>
    </lineage>
</organism>
<dbReference type="STRING" id="596315.HMPREF0634_1172"/>
<proteinExistence type="predicted"/>
<evidence type="ECO:0000313" key="2">
    <source>
        <dbReference type="Proteomes" id="UP000003244"/>
    </source>
</evidence>
<dbReference type="InterPro" id="IPR007253">
    <property type="entry name" value="Cell_wall-bd_2"/>
</dbReference>
<name>E0E1Y8_9FIRM</name>
<gene>
    <name evidence="1" type="ORF">HMPREF0634_1172</name>
</gene>
<dbReference type="GeneID" id="84800230"/>
<dbReference type="eggNOG" id="COG2247">
    <property type="taxonomic scope" value="Bacteria"/>
</dbReference>
<reference evidence="1 2" key="1">
    <citation type="submission" date="2010-08" db="EMBL/GenBank/DDBJ databases">
        <authorList>
            <person name="Harkins D.M."/>
            <person name="Madupu R."/>
            <person name="Durkin A.S."/>
            <person name="Torralba M."/>
            <person name="Methe B."/>
            <person name="Sutton G.G."/>
            <person name="Nelson K.E."/>
        </authorList>
    </citation>
    <scope>NUCLEOTIDE SEQUENCE [LARGE SCALE GENOMIC DNA]</scope>
    <source>
        <strain evidence="1 2">DSM 17678</strain>
    </source>
</reference>
<dbReference type="Gene3D" id="3.40.50.12090">
    <property type="match status" value="2"/>
</dbReference>
<protein>
    <submittedName>
        <fullName evidence="1">Putative cell wall binding repeat 2</fullName>
    </submittedName>
</protein>
<dbReference type="OrthoDB" id="1755946at2"/>
<keyword evidence="2" id="KW-1185">Reference proteome</keyword>
<evidence type="ECO:0000313" key="1">
    <source>
        <dbReference type="EMBL" id="EFM65104.1"/>
    </source>
</evidence>
<dbReference type="PANTHER" id="PTHR30032">
    <property type="entry name" value="N-ACETYLMURAMOYL-L-ALANINE AMIDASE-RELATED"/>
    <property type="match status" value="1"/>
</dbReference>
<dbReference type="AlphaFoldDB" id="E0E1Y8"/>
<dbReference type="PANTHER" id="PTHR30032:SF8">
    <property type="entry name" value="GERMINATION-SPECIFIC N-ACETYLMURAMOYL-L-ALANINE AMIDASE"/>
    <property type="match status" value="1"/>
</dbReference>
<dbReference type="Proteomes" id="UP000003244">
    <property type="component" value="Unassembled WGS sequence"/>
</dbReference>